<name>D9SCP4_GALCS</name>
<dbReference type="EMBL" id="CP002159">
    <property type="protein sequence ID" value="ADL56625.1"/>
    <property type="molecule type" value="Genomic_DNA"/>
</dbReference>
<feature type="domain" description="DUF4372" evidence="6">
    <location>
        <begin position="4"/>
        <end position="76"/>
    </location>
</feature>
<dbReference type="KEGG" id="gca:Galf_2240"/>
<dbReference type="KEGG" id="gca:Galf_0323"/>
<evidence type="ECO:0000256" key="3">
    <source>
        <dbReference type="ARBA" id="ARBA00023125"/>
    </source>
</evidence>
<feature type="domain" description="Transposase IS4-like" evidence="5">
    <location>
        <begin position="121"/>
        <end position="333"/>
    </location>
</feature>
<dbReference type="Pfam" id="PF01609">
    <property type="entry name" value="DDE_Tnp_1"/>
    <property type="match status" value="1"/>
</dbReference>
<dbReference type="InterPro" id="IPR025399">
    <property type="entry name" value="DUF4372"/>
</dbReference>
<dbReference type="InterPro" id="IPR047952">
    <property type="entry name" value="Transpos_IS4"/>
</dbReference>
<evidence type="ECO:0000313" key="8">
    <source>
        <dbReference type="EMBL" id="ADL54695.1"/>
    </source>
</evidence>
<evidence type="ECO:0000313" key="14">
    <source>
        <dbReference type="EMBL" id="ADL56244.1"/>
    </source>
</evidence>
<dbReference type="HOGENOM" id="CLU_043140_0_0_4"/>
<organism evidence="15 17">
    <name type="scientific">Gallionella capsiferriformans (strain ES-2)</name>
    <name type="common">Gallionella ferruginea capsiferriformans (strain ES-2)</name>
    <dbReference type="NCBI Taxonomy" id="395494"/>
    <lineage>
        <taxon>Bacteria</taxon>
        <taxon>Pseudomonadati</taxon>
        <taxon>Pseudomonadota</taxon>
        <taxon>Betaproteobacteria</taxon>
        <taxon>Nitrosomonadales</taxon>
        <taxon>Gallionellaceae</taxon>
        <taxon>Gallionella</taxon>
    </lineage>
</organism>
<reference evidence="15 17" key="1">
    <citation type="submission" date="2010-08" db="EMBL/GenBank/DDBJ databases">
        <title>Complete sequence of Gallionella capsiferriformans ES-2.</title>
        <authorList>
            <consortium name="US DOE Joint Genome Institute"/>
            <person name="Lucas S."/>
            <person name="Copeland A."/>
            <person name="Lapidus A."/>
            <person name="Cheng J.-F."/>
            <person name="Bruce D."/>
            <person name="Goodwin L."/>
            <person name="Pitluck S."/>
            <person name="Chertkov O."/>
            <person name="Davenport K.W."/>
            <person name="Detter J.C."/>
            <person name="Han C."/>
            <person name="Tapia R."/>
            <person name="Land M."/>
            <person name="Hauser L."/>
            <person name="Chang Y.-J."/>
            <person name="Jeffries C."/>
            <person name="Kyrpides N."/>
            <person name="Ivanova N."/>
            <person name="Mikhailova N."/>
            <person name="Shelobolina E.S."/>
            <person name="Picardal F."/>
            <person name="Roden E."/>
            <person name="Emerson D."/>
            <person name="Woyke T."/>
        </authorList>
    </citation>
    <scope>NUCLEOTIDE SEQUENCE [LARGE SCALE GENOMIC DNA]</scope>
    <source>
        <strain evidence="15 17">ES-2</strain>
    </source>
</reference>
<dbReference type="EMBL" id="CP002159">
    <property type="protein sequence ID" value="ADL55893.1"/>
    <property type="molecule type" value="Genomic_DNA"/>
</dbReference>
<evidence type="ECO:0000313" key="17">
    <source>
        <dbReference type="Proteomes" id="UP000001235"/>
    </source>
</evidence>
<dbReference type="Pfam" id="PF14294">
    <property type="entry name" value="DUF4372"/>
    <property type="match status" value="1"/>
</dbReference>
<keyword evidence="4" id="KW-0233">DNA recombination</keyword>
<dbReference type="EMBL" id="CP002159">
    <property type="protein sequence ID" value="ADL54695.1"/>
    <property type="molecule type" value="Genomic_DNA"/>
</dbReference>
<evidence type="ECO:0000256" key="4">
    <source>
        <dbReference type="ARBA" id="ARBA00023172"/>
    </source>
</evidence>
<dbReference type="eggNOG" id="COG3385">
    <property type="taxonomic scope" value="Bacteria"/>
</dbReference>
<dbReference type="KEGG" id="gca:Galf_1884"/>
<evidence type="ECO:0000259" key="5">
    <source>
        <dbReference type="Pfam" id="PF01609"/>
    </source>
</evidence>
<dbReference type="GO" id="GO:0006313">
    <property type="term" value="P:DNA transposition"/>
    <property type="evidence" value="ECO:0007669"/>
    <property type="project" value="InterPro"/>
</dbReference>
<dbReference type="KEGG" id="gca:Galf_1807"/>
<dbReference type="EMBL" id="CP002159">
    <property type="protein sequence ID" value="ADL55817.1"/>
    <property type="molecule type" value="Genomic_DNA"/>
</dbReference>
<dbReference type="RefSeq" id="WP_013292311.1">
    <property type="nucleotide sequence ID" value="NC_014394.1"/>
</dbReference>
<evidence type="ECO:0000313" key="12">
    <source>
        <dbReference type="EMBL" id="ADL55893.1"/>
    </source>
</evidence>
<dbReference type="PANTHER" id="PTHR33258:SF1">
    <property type="entry name" value="TRANSPOSASE INSL FOR INSERTION SEQUENCE ELEMENT IS186A-RELATED"/>
    <property type="match status" value="1"/>
</dbReference>
<evidence type="ECO:0000313" key="9">
    <source>
        <dbReference type="EMBL" id="ADL54951.1"/>
    </source>
</evidence>
<dbReference type="STRING" id="395494.Galf_0323"/>
<dbReference type="KEGG" id="gca:Galf_0654"/>
<dbReference type="PANTHER" id="PTHR33258">
    <property type="entry name" value="TRANSPOSASE INSL FOR INSERTION SEQUENCE ELEMENT IS186A-RELATED"/>
    <property type="match status" value="1"/>
</dbReference>
<dbReference type="OrthoDB" id="9796012at2"/>
<proteinExistence type="inferred from homology"/>
<keyword evidence="2" id="KW-0815">Transposition</keyword>
<dbReference type="KEGG" id="gca:Galf_2739"/>
<dbReference type="KEGG" id="gca:Galf_2141"/>
<evidence type="ECO:0000313" key="10">
    <source>
        <dbReference type="EMBL" id="ADL55685.1"/>
    </source>
</evidence>
<dbReference type="Proteomes" id="UP000001235">
    <property type="component" value="Chromosome"/>
</dbReference>
<dbReference type="SUPFAM" id="SSF53098">
    <property type="entry name" value="Ribonuclease H-like"/>
    <property type="match status" value="1"/>
</dbReference>
<sequence>MNRGKTVFAQLLDFVPFNHFEYLTERFAANHGIKHFSAWSQFICMAYAQLTRRDGLRDLVACLNSQKSKLYHIGIRSKVSRSTLADANERRDWRLFEALGHRLISIALELYRDEDIGLGLKEPLYAMDSTTIDLCLTLFPWAEFRSTKAAVKAHTIIDLRGSIPVFLSITTGKVHDVNLLDVIPFPAGTIVVIDRGYLHFARLYALHQRQVTFVIRAKNNLRFTWIASREVDKATGLRCDQTILLATPKSKTAYPERLRRVSFRDPETGKHLVFLTNRFDLPALTIANIYKNRWQIELFFKWLKQNLAIKHFYGNSLNAVKSQIWIAICVYLLVSIAKKQLNLPASQQILLNLFEVNMFDKTPINQMVANAIQNLDEPDISKQLNLFDF</sequence>
<dbReference type="EMBL" id="CP002159">
    <property type="protein sequence ID" value="ADL56146.1"/>
    <property type="molecule type" value="Genomic_DNA"/>
</dbReference>
<dbReference type="EMBL" id="CP002159">
    <property type="protein sequence ID" value="ADL56734.1"/>
    <property type="molecule type" value="Genomic_DNA"/>
</dbReference>
<dbReference type="EMBL" id="CP002159">
    <property type="protein sequence ID" value="ADL54951.1"/>
    <property type="molecule type" value="Genomic_DNA"/>
</dbReference>
<dbReference type="KEGG" id="gca:Galf_1673"/>
<dbReference type="NCBIfam" id="NF033592">
    <property type="entry name" value="transpos_IS4_1"/>
    <property type="match status" value="1"/>
</dbReference>
<evidence type="ECO:0000313" key="13">
    <source>
        <dbReference type="EMBL" id="ADL56146.1"/>
    </source>
</evidence>
<protein>
    <submittedName>
        <fullName evidence="15">Transposase IS4 family protein</fullName>
    </submittedName>
</protein>
<dbReference type="InterPro" id="IPR012337">
    <property type="entry name" value="RNaseH-like_sf"/>
</dbReference>
<dbReference type="GO" id="GO:0003677">
    <property type="term" value="F:DNA binding"/>
    <property type="evidence" value="ECO:0007669"/>
    <property type="project" value="UniProtKB-KW"/>
</dbReference>
<dbReference type="EMBL" id="CP002159">
    <property type="protein sequence ID" value="ADL54368.1"/>
    <property type="molecule type" value="Genomic_DNA"/>
</dbReference>
<keyword evidence="17" id="KW-1185">Reference proteome</keyword>
<evidence type="ECO:0000313" key="7">
    <source>
        <dbReference type="EMBL" id="ADL54368.1"/>
    </source>
</evidence>
<dbReference type="AlphaFoldDB" id="D9SCP4"/>
<dbReference type="EMBL" id="CP002159">
    <property type="protein sequence ID" value="ADL56244.1"/>
    <property type="molecule type" value="Genomic_DNA"/>
</dbReference>
<accession>D9SCP4</accession>
<evidence type="ECO:0000256" key="1">
    <source>
        <dbReference type="ARBA" id="ARBA00010075"/>
    </source>
</evidence>
<evidence type="ECO:0000256" key="2">
    <source>
        <dbReference type="ARBA" id="ARBA00022578"/>
    </source>
</evidence>
<dbReference type="EMBL" id="CP002159">
    <property type="protein sequence ID" value="ADL55685.1"/>
    <property type="molecule type" value="Genomic_DNA"/>
</dbReference>
<evidence type="ECO:0000313" key="11">
    <source>
        <dbReference type="EMBL" id="ADL55817.1"/>
    </source>
</evidence>
<evidence type="ECO:0000259" key="6">
    <source>
        <dbReference type="Pfam" id="PF14294"/>
    </source>
</evidence>
<comment type="similarity">
    <text evidence="1">Belongs to the transposase 11 family.</text>
</comment>
<dbReference type="InterPro" id="IPR002559">
    <property type="entry name" value="Transposase_11"/>
</dbReference>
<dbReference type="KEGG" id="gca:Galf_2629"/>
<dbReference type="GO" id="GO:0004803">
    <property type="term" value="F:transposase activity"/>
    <property type="evidence" value="ECO:0007669"/>
    <property type="project" value="InterPro"/>
</dbReference>
<evidence type="ECO:0000313" key="15">
    <source>
        <dbReference type="EMBL" id="ADL56625.1"/>
    </source>
</evidence>
<dbReference type="KEGG" id="gca:Galf_0919"/>
<evidence type="ECO:0000313" key="16">
    <source>
        <dbReference type="EMBL" id="ADL56734.1"/>
    </source>
</evidence>
<keyword evidence="3" id="KW-0238">DNA-binding</keyword>
<gene>
    <name evidence="7" type="ordered locus">Galf_0323</name>
    <name evidence="8" type="ordered locus">Galf_0654</name>
    <name evidence="9" type="ordered locus">Galf_0919</name>
    <name evidence="10" type="ordered locus">Galf_1673</name>
    <name evidence="11" type="ordered locus">Galf_1807</name>
    <name evidence="12" type="ordered locus">Galf_1884</name>
    <name evidence="13" type="ordered locus">Galf_2141</name>
    <name evidence="14" type="ordered locus">Galf_2240</name>
    <name evidence="15" type="ordered locus">Galf_2629</name>
    <name evidence="16" type="ordered locus">Galf_2739</name>
</gene>